<accession>A0A7S3PFQ2</accession>
<proteinExistence type="predicted"/>
<evidence type="ECO:0000313" key="1">
    <source>
        <dbReference type="EMBL" id="CAE0433891.1"/>
    </source>
</evidence>
<dbReference type="AlphaFoldDB" id="A0A7S3PFQ2"/>
<protein>
    <recommendedName>
        <fullName evidence="2">Phytase-like domain-containing protein</fullName>
    </recommendedName>
</protein>
<name>A0A7S3PFQ2_9STRA</name>
<gene>
    <name evidence="1" type="ORF">ASTO00021_LOCUS4205</name>
</gene>
<organism evidence="1">
    <name type="scientific">Aplanochytrium stocchinoi</name>
    <dbReference type="NCBI Taxonomy" id="215587"/>
    <lineage>
        <taxon>Eukaryota</taxon>
        <taxon>Sar</taxon>
        <taxon>Stramenopiles</taxon>
        <taxon>Bigyra</taxon>
        <taxon>Labyrinthulomycetes</taxon>
        <taxon>Thraustochytrida</taxon>
        <taxon>Thraustochytriidae</taxon>
        <taxon>Aplanochytrium</taxon>
    </lineage>
</organism>
<evidence type="ECO:0008006" key="2">
    <source>
        <dbReference type="Google" id="ProtNLM"/>
    </source>
</evidence>
<dbReference type="EMBL" id="HBIN01005786">
    <property type="protein sequence ID" value="CAE0433891.1"/>
    <property type="molecule type" value="Transcribed_RNA"/>
</dbReference>
<sequence length="146" mass="16317">MFFGKFFNIKSLYRVDAETLKFSEELPIDLTLASPALKAGGLTFIQSATFLNDTHLILLCDDYVTTLHTLELRRNSKGKDKDEIVYLRSNPLLAGNEADGLTANPTGNELFVGFNRQHAHETIPKPGSNSSKGLPPMYSIYRYSLM</sequence>
<reference evidence="1" key="1">
    <citation type="submission" date="2021-01" db="EMBL/GenBank/DDBJ databases">
        <authorList>
            <person name="Corre E."/>
            <person name="Pelletier E."/>
            <person name="Niang G."/>
            <person name="Scheremetjew M."/>
            <person name="Finn R."/>
            <person name="Kale V."/>
            <person name="Holt S."/>
            <person name="Cochrane G."/>
            <person name="Meng A."/>
            <person name="Brown T."/>
            <person name="Cohen L."/>
        </authorList>
    </citation>
    <scope>NUCLEOTIDE SEQUENCE</scope>
    <source>
        <strain evidence="1">GSBS06</strain>
    </source>
</reference>